<dbReference type="EMBL" id="MFJK01000006">
    <property type="protein sequence ID" value="OGG19598.1"/>
    <property type="molecule type" value="Genomic_DNA"/>
</dbReference>
<protein>
    <recommendedName>
        <fullName evidence="3">Antitoxin</fullName>
    </recommendedName>
</protein>
<evidence type="ECO:0000313" key="2">
    <source>
        <dbReference type="Proteomes" id="UP000177871"/>
    </source>
</evidence>
<accession>A0A1F6A4D1</accession>
<comment type="caution">
    <text evidence="1">The sequence shown here is derived from an EMBL/GenBank/DDBJ whole genome shotgun (WGS) entry which is preliminary data.</text>
</comment>
<evidence type="ECO:0008006" key="3">
    <source>
        <dbReference type="Google" id="ProtNLM"/>
    </source>
</evidence>
<reference evidence="1 2" key="1">
    <citation type="journal article" date="2016" name="Nat. Commun.">
        <title>Thousands of microbial genomes shed light on interconnected biogeochemical processes in an aquifer system.</title>
        <authorList>
            <person name="Anantharaman K."/>
            <person name="Brown C.T."/>
            <person name="Hug L.A."/>
            <person name="Sharon I."/>
            <person name="Castelle C.J."/>
            <person name="Probst A.J."/>
            <person name="Thomas B.C."/>
            <person name="Singh A."/>
            <person name="Wilkins M.J."/>
            <person name="Karaoz U."/>
            <person name="Brodie E.L."/>
            <person name="Williams K.H."/>
            <person name="Hubbard S.S."/>
            <person name="Banfield J.F."/>
        </authorList>
    </citation>
    <scope>NUCLEOTIDE SEQUENCE [LARGE SCALE GENOMIC DNA]</scope>
</reference>
<dbReference type="Proteomes" id="UP000177871">
    <property type="component" value="Unassembled WGS sequence"/>
</dbReference>
<organism evidence="1 2">
    <name type="scientific">Candidatus Gottesmanbacteria bacterium RIFCSPHIGHO2_01_FULL_47_48</name>
    <dbReference type="NCBI Taxonomy" id="1798381"/>
    <lineage>
        <taxon>Bacteria</taxon>
        <taxon>Candidatus Gottesmaniibacteriota</taxon>
    </lineage>
</organism>
<gene>
    <name evidence="1" type="ORF">A2721_02905</name>
</gene>
<name>A0A1F6A4D1_9BACT</name>
<dbReference type="STRING" id="1798381.A2721_02905"/>
<dbReference type="AlphaFoldDB" id="A0A1F6A4D1"/>
<sequence>MLIDTKQIINLTELRSVLGRVMEEVASGKTYLISDRGEVKGAIVPTSYLAGGESGNVWEQIERVQKMFDRDYAEAKAKGRKIWKSEEVIRKMRDERSDYLAKRDLKQNG</sequence>
<evidence type="ECO:0000313" key="1">
    <source>
        <dbReference type="EMBL" id="OGG19598.1"/>
    </source>
</evidence>
<proteinExistence type="predicted"/>